<feature type="transmembrane region" description="Helical" evidence="6">
    <location>
        <begin position="49"/>
        <end position="77"/>
    </location>
</feature>
<dbReference type="PANTHER" id="PTHR10010">
    <property type="entry name" value="SOLUTE CARRIER FAMILY 34 SODIUM PHOSPHATE , MEMBER 2-RELATED"/>
    <property type="match status" value="1"/>
</dbReference>
<dbReference type="EMBL" id="CP046908">
    <property type="protein sequence ID" value="QGZ33497.1"/>
    <property type="molecule type" value="Genomic_DNA"/>
</dbReference>
<proteinExistence type="predicted"/>
<feature type="transmembrane region" description="Helical" evidence="6">
    <location>
        <begin position="214"/>
        <end position="236"/>
    </location>
</feature>
<dbReference type="Proteomes" id="UP000435648">
    <property type="component" value="Chromosome"/>
</dbReference>
<dbReference type="InterPro" id="IPR003841">
    <property type="entry name" value="Na/Pi_transpt"/>
</dbReference>
<name>A0A857C3G8_9HYPH</name>
<evidence type="ECO:0000313" key="8">
    <source>
        <dbReference type="Proteomes" id="UP000435648"/>
    </source>
</evidence>
<evidence type="ECO:0000256" key="4">
    <source>
        <dbReference type="ARBA" id="ARBA00022989"/>
    </source>
</evidence>
<feature type="transmembrane region" description="Helical" evidence="6">
    <location>
        <begin position="135"/>
        <end position="159"/>
    </location>
</feature>
<reference evidence="7 8" key="1">
    <citation type="submission" date="2019-12" db="EMBL/GenBank/DDBJ databases">
        <title>The genome of Stappia indica PHM037.</title>
        <authorList>
            <person name="Kacar D."/>
            <person name="Galan B."/>
            <person name="Canedo L."/>
            <person name="Rodriguez P."/>
            <person name="de la Calle F."/>
            <person name="Garcia J.L."/>
        </authorList>
    </citation>
    <scope>NUCLEOTIDE SEQUENCE [LARGE SCALE GENOMIC DNA]</scope>
    <source>
        <strain evidence="7 8">PHM037</strain>
    </source>
</reference>
<keyword evidence="5 6" id="KW-0472">Membrane</keyword>
<dbReference type="NCBIfam" id="NF037997">
    <property type="entry name" value="Na_Pi_symport"/>
    <property type="match status" value="1"/>
</dbReference>
<dbReference type="Pfam" id="PF02690">
    <property type="entry name" value="Na_Pi_cotrans"/>
    <property type="match status" value="2"/>
</dbReference>
<dbReference type="AlphaFoldDB" id="A0A857C3G8"/>
<organism evidence="7 8">
    <name type="scientific">Stappia indica</name>
    <dbReference type="NCBI Taxonomy" id="538381"/>
    <lineage>
        <taxon>Bacteria</taxon>
        <taxon>Pseudomonadati</taxon>
        <taxon>Pseudomonadota</taxon>
        <taxon>Alphaproteobacteria</taxon>
        <taxon>Hyphomicrobiales</taxon>
        <taxon>Stappiaceae</taxon>
        <taxon>Stappia</taxon>
    </lineage>
</organism>
<dbReference type="KEGG" id="siw:GH266_02640"/>
<evidence type="ECO:0000256" key="6">
    <source>
        <dbReference type="SAM" id="Phobius"/>
    </source>
</evidence>
<feature type="transmembrane region" description="Helical" evidence="6">
    <location>
        <begin position="179"/>
        <end position="202"/>
    </location>
</feature>
<dbReference type="GO" id="GO:0044341">
    <property type="term" value="P:sodium-dependent phosphate transport"/>
    <property type="evidence" value="ECO:0007669"/>
    <property type="project" value="InterPro"/>
</dbReference>
<feature type="transmembrane region" description="Helical" evidence="6">
    <location>
        <begin position="248"/>
        <end position="269"/>
    </location>
</feature>
<evidence type="ECO:0000256" key="2">
    <source>
        <dbReference type="ARBA" id="ARBA00022475"/>
    </source>
</evidence>
<keyword evidence="3 6" id="KW-0812">Transmembrane</keyword>
<evidence type="ECO:0000256" key="3">
    <source>
        <dbReference type="ARBA" id="ARBA00022692"/>
    </source>
</evidence>
<feature type="transmembrane region" description="Helical" evidence="6">
    <location>
        <begin position="281"/>
        <end position="301"/>
    </location>
</feature>
<dbReference type="GO" id="GO:0005436">
    <property type="term" value="F:sodium:phosphate symporter activity"/>
    <property type="evidence" value="ECO:0007669"/>
    <property type="project" value="InterPro"/>
</dbReference>
<dbReference type="OrthoDB" id="9763003at2"/>
<evidence type="ECO:0000313" key="7">
    <source>
        <dbReference type="EMBL" id="QGZ33497.1"/>
    </source>
</evidence>
<dbReference type="GO" id="GO:0005886">
    <property type="term" value="C:plasma membrane"/>
    <property type="evidence" value="ECO:0007669"/>
    <property type="project" value="UniProtKB-SubCell"/>
</dbReference>
<dbReference type="RefSeq" id="WP_158192512.1">
    <property type="nucleotide sequence ID" value="NZ_CP046908.1"/>
</dbReference>
<accession>A0A857C3G8</accession>
<dbReference type="PANTHER" id="PTHR10010:SF46">
    <property type="entry name" value="SODIUM-DEPENDENT PHOSPHATE TRANSPORT PROTEIN 2B"/>
    <property type="match status" value="1"/>
</dbReference>
<protein>
    <submittedName>
        <fullName evidence="7">Na/Pi cotransporter family protein</fullName>
    </submittedName>
</protein>
<keyword evidence="4 6" id="KW-1133">Transmembrane helix</keyword>
<evidence type="ECO:0000256" key="5">
    <source>
        <dbReference type="ARBA" id="ARBA00023136"/>
    </source>
</evidence>
<sequence>MIANGLLALGGVGLFLTGMVVLTDGLRTLAGGSLRRTLARLTGSPASGVMAGAACTAVLQSSSATTVTAVGFVGAGLMSFPQALGIVLGANIGTTAKGWIVALVGFKLDLGMVALPLLLAGVLLRLLARGRVAQAGWALTGFSLLFLGVDALKDGLAAFEGIVTPDSFPGDGLLGRLQLIGIGIAVTLVTQSSSAGVVMALAALAAGSITLPQAAALVIGMDIGTTATALLASLGGSVAMRRTGIAHVVYNLMTAVIAFLLLTPFAMLAERVGGGAGNAQLALVAFHTGFNVLGVLAILPFTGSFTRLIERLVPDRQPAGAGRLDPALLAEPAAALDAAGVTARELAARLFLVVADKLEEDEPGAGNGRLDEVAAGISSLRLYVDGLRTDRGDRAAHSRNLSLRHALDHLSRLSARAAQDARIAGLHDDARLGRRVHLLAGLSRQAAGQLAGTGAEAGRRPPEARLARFQHELRKQGDRLRAGAIDAAAAREIDAETALARLDGQRWLARVAHHQWRIVRHLARV</sequence>
<gene>
    <name evidence="7" type="ORF">GH266_02640</name>
</gene>
<comment type="subcellular location">
    <subcellularLocation>
        <location evidence="1">Cell membrane</location>
        <topology evidence="1">Multi-pass membrane protein</topology>
    </subcellularLocation>
</comment>
<keyword evidence="2" id="KW-1003">Cell membrane</keyword>
<evidence type="ECO:0000256" key="1">
    <source>
        <dbReference type="ARBA" id="ARBA00004651"/>
    </source>
</evidence>